<accession>A0ABV3XKR5</accession>
<proteinExistence type="predicted"/>
<dbReference type="RefSeq" id="WP_369209757.1">
    <property type="nucleotide sequence ID" value="NZ_JBFNXQ010000096.1"/>
</dbReference>
<dbReference type="PROSITE" id="PS51186">
    <property type="entry name" value="GNAT"/>
    <property type="match status" value="1"/>
</dbReference>
<dbReference type="Gene3D" id="3.40.630.30">
    <property type="match status" value="1"/>
</dbReference>
<evidence type="ECO:0000313" key="3">
    <source>
        <dbReference type="Proteomes" id="UP001560045"/>
    </source>
</evidence>
<dbReference type="EC" id="2.3.-.-" evidence="2"/>
<feature type="domain" description="N-acetyltransferase" evidence="1">
    <location>
        <begin position="15"/>
        <end position="169"/>
    </location>
</feature>
<comment type="caution">
    <text evidence="2">The sequence shown here is derived from an EMBL/GenBank/DDBJ whole genome shotgun (WGS) entry which is preliminary data.</text>
</comment>
<dbReference type="GO" id="GO:0016746">
    <property type="term" value="F:acyltransferase activity"/>
    <property type="evidence" value="ECO:0007669"/>
    <property type="project" value="UniProtKB-KW"/>
</dbReference>
<name>A0ABV3XKR5_9ACTN</name>
<keyword evidence="3" id="KW-1185">Reference proteome</keyword>
<dbReference type="SUPFAM" id="SSF55729">
    <property type="entry name" value="Acyl-CoA N-acyltransferases (Nat)"/>
    <property type="match status" value="1"/>
</dbReference>
<reference evidence="2 3" key="1">
    <citation type="submission" date="2024-06" db="EMBL/GenBank/DDBJ databases">
        <title>Draft genome sequence of Geodermatophilus badlandi, a novel member of the Geodermatophilaceae isolated from badland sedimentary rocks in the Red desert, Wyoming, USA.</title>
        <authorList>
            <person name="Ben Tekaya S."/>
            <person name="Nouioui I."/>
            <person name="Flores G.M."/>
            <person name="Shaal M.N."/>
            <person name="Bredoire F."/>
            <person name="Basile F."/>
            <person name="Van Diepen L."/>
            <person name="Ward N.L."/>
        </authorList>
    </citation>
    <scope>NUCLEOTIDE SEQUENCE [LARGE SCALE GENOMIC DNA]</scope>
    <source>
        <strain evidence="2 3">WL48A</strain>
    </source>
</reference>
<keyword evidence="2" id="KW-0012">Acyltransferase</keyword>
<protein>
    <submittedName>
        <fullName evidence="2">GNAT family N-acetyltransferase</fullName>
        <ecNumber evidence="2">2.3.-.-</ecNumber>
    </submittedName>
</protein>
<keyword evidence="2" id="KW-0808">Transferase</keyword>
<dbReference type="EMBL" id="JBFNXQ010000096">
    <property type="protein sequence ID" value="MEX5720942.1"/>
    <property type="molecule type" value="Genomic_DNA"/>
</dbReference>
<dbReference type="Proteomes" id="UP001560045">
    <property type="component" value="Unassembled WGS sequence"/>
</dbReference>
<organism evidence="2 3">
    <name type="scientific">Geodermatophilus maliterrae</name>
    <dbReference type="NCBI Taxonomy" id="3162531"/>
    <lineage>
        <taxon>Bacteria</taxon>
        <taxon>Bacillati</taxon>
        <taxon>Actinomycetota</taxon>
        <taxon>Actinomycetes</taxon>
        <taxon>Geodermatophilales</taxon>
        <taxon>Geodermatophilaceae</taxon>
        <taxon>Geodermatophilus</taxon>
    </lineage>
</organism>
<dbReference type="InterPro" id="IPR016181">
    <property type="entry name" value="Acyl_CoA_acyltransferase"/>
</dbReference>
<gene>
    <name evidence="2" type="ORF">ABQ292_21525</name>
</gene>
<evidence type="ECO:0000313" key="2">
    <source>
        <dbReference type="EMBL" id="MEX5720942.1"/>
    </source>
</evidence>
<dbReference type="Pfam" id="PF00583">
    <property type="entry name" value="Acetyltransf_1"/>
    <property type="match status" value="1"/>
</dbReference>
<dbReference type="InterPro" id="IPR000182">
    <property type="entry name" value="GNAT_dom"/>
</dbReference>
<dbReference type="CDD" id="cd04301">
    <property type="entry name" value="NAT_SF"/>
    <property type="match status" value="1"/>
</dbReference>
<evidence type="ECO:0000259" key="1">
    <source>
        <dbReference type="PROSITE" id="PS51186"/>
    </source>
</evidence>
<sequence>MPPTARDLTAGPCTLAVRQERPADHRAVAALHRAAFAPAAGTAEVVEARLVGELREDAGFLPHLSLVATDGDDVVGHVIGTRGWLEPLGAAAVGLGPLGVRPDAQGRGIGTVLVHALLAVAEAAGEHLVALLGSPAYYGRFGFVRSTDLGITPPDPAWGSHFQARRLAGPEQRGTFRYAEPFARL</sequence>